<dbReference type="KEGG" id="cate:C2869_08875"/>
<sequence length="171" mass="19086">MRFFLCFLLLTLTSCACFASKVYVYRNSEGVLVFSDTPQNNNAEEIKLNTKPTIIPREKTDILNPRSSASNNPVVEYNIELIQPSAESTIRDNTGSVYVSGRVSPALPANHQIQFILDGVPQGEPVGRTTQILRNVFRGEHTIQMQLLDKTGKVIASSKVITFYVHRNTVN</sequence>
<evidence type="ECO:0000313" key="3">
    <source>
        <dbReference type="EMBL" id="AWB66534.1"/>
    </source>
</evidence>
<dbReference type="Pfam" id="PF13511">
    <property type="entry name" value="DUF4124"/>
    <property type="match status" value="1"/>
</dbReference>
<protein>
    <submittedName>
        <fullName evidence="3">DUF4124 domain-containing protein</fullName>
    </submittedName>
</protein>
<evidence type="ECO:0000256" key="1">
    <source>
        <dbReference type="SAM" id="SignalP"/>
    </source>
</evidence>
<dbReference type="PROSITE" id="PS51257">
    <property type="entry name" value="PROKAR_LIPOPROTEIN"/>
    <property type="match status" value="1"/>
</dbReference>
<keyword evidence="4" id="KW-1185">Reference proteome</keyword>
<feature type="signal peptide" evidence="1">
    <location>
        <begin position="1"/>
        <end position="19"/>
    </location>
</feature>
<dbReference type="EMBL" id="CP026604">
    <property type="protein sequence ID" value="AWB66534.1"/>
    <property type="molecule type" value="Genomic_DNA"/>
</dbReference>
<gene>
    <name evidence="3" type="ORF">C2869_08875</name>
</gene>
<feature type="chain" id="PRO_5015589977" evidence="1">
    <location>
        <begin position="20"/>
        <end position="171"/>
    </location>
</feature>
<name>A0A2S0VQQ6_9ALTE</name>
<keyword evidence="1" id="KW-0732">Signal</keyword>
<reference evidence="3 4" key="1">
    <citation type="submission" date="2018-01" db="EMBL/GenBank/DDBJ databases">
        <title>Genome sequence of a Cantenovulum-like bacteria.</title>
        <authorList>
            <person name="Tan W.R."/>
            <person name="Lau N.-S."/>
            <person name="Go F."/>
            <person name="Amirul A.-A.A."/>
        </authorList>
    </citation>
    <scope>NUCLEOTIDE SEQUENCE [LARGE SCALE GENOMIC DNA]</scope>
    <source>
        <strain evidence="3 4">CCB-QB4</strain>
    </source>
</reference>
<dbReference type="Proteomes" id="UP000244441">
    <property type="component" value="Chromosome"/>
</dbReference>
<dbReference type="InterPro" id="IPR025392">
    <property type="entry name" value="DUF4124"/>
</dbReference>
<dbReference type="OrthoDB" id="7062774at2"/>
<proteinExistence type="predicted"/>
<dbReference type="AlphaFoldDB" id="A0A2S0VQQ6"/>
<evidence type="ECO:0000259" key="2">
    <source>
        <dbReference type="Pfam" id="PF13511"/>
    </source>
</evidence>
<accession>A0A2S0VQQ6</accession>
<organism evidence="3 4">
    <name type="scientific">Saccharobesus litoralis</name>
    <dbReference type="NCBI Taxonomy" id="2172099"/>
    <lineage>
        <taxon>Bacteria</taxon>
        <taxon>Pseudomonadati</taxon>
        <taxon>Pseudomonadota</taxon>
        <taxon>Gammaproteobacteria</taxon>
        <taxon>Alteromonadales</taxon>
        <taxon>Alteromonadaceae</taxon>
        <taxon>Saccharobesus</taxon>
    </lineage>
</organism>
<feature type="domain" description="DUF4124" evidence="2">
    <location>
        <begin position="9"/>
        <end position="59"/>
    </location>
</feature>
<dbReference type="RefSeq" id="WP_108602597.1">
    <property type="nucleotide sequence ID" value="NZ_CP026604.1"/>
</dbReference>
<evidence type="ECO:0000313" key="4">
    <source>
        <dbReference type="Proteomes" id="UP000244441"/>
    </source>
</evidence>